<reference evidence="15" key="1">
    <citation type="journal article" date="2021" name="Science">
        <title>Hunting the eagle killer: A cyanobacterial neurotoxin causes vacuolar myelinopathy.</title>
        <authorList>
            <person name="Breinlinger S."/>
            <person name="Phillips T.J."/>
            <person name="Haram B.N."/>
            <person name="Mares J."/>
            <person name="Martinez Yerena J.A."/>
            <person name="Hrouzek P."/>
            <person name="Sobotka R."/>
            <person name="Henderson W.M."/>
            <person name="Schmieder P."/>
            <person name="Williams S.M."/>
            <person name="Lauderdale J.D."/>
            <person name="Wilde H.D."/>
            <person name="Gerrin W."/>
            <person name="Kust A."/>
            <person name="Washington J.W."/>
            <person name="Wagner C."/>
            <person name="Geier B."/>
            <person name="Liebeke M."/>
            <person name="Enke H."/>
            <person name="Niedermeyer T.H.J."/>
            <person name="Wilde S.B."/>
        </authorList>
    </citation>
    <scope>NUCLEOTIDE SEQUENCE [LARGE SCALE GENOMIC DNA]</scope>
    <source>
        <strain evidence="15">Thurmond2011</strain>
    </source>
</reference>
<dbReference type="GO" id="GO:0034355">
    <property type="term" value="P:NAD+ biosynthetic process via the salvage pathway"/>
    <property type="evidence" value="ECO:0007669"/>
    <property type="project" value="TreeGrafter"/>
</dbReference>
<dbReference type="NCBIfam" id="TIGR01513">
    <property type="entry name" value="NAPRTase_put"/>
    <property type="match status" value="1"/>
</dbReference>
<evidence type="ECO:0000256" key="1">
    <source>
        <dbReference type="ARBA" id="ARBA00004952"/>
    </source>
</evidence>
<keyword evidence="5 9" id="KW-0436">Ligase</keyword>
<comment type="PTM">
    <text evidence="9">Transiently phosphorylated on a His residue during the reaction cycle. Phosphorylation strongly increases the affinity for substrates and increases the rate of nicotinate D-ribonucleotide production. Dephosphorylation regenerates the low-affinity form of the enzyme, leading to product release.</text>
</comment>
<evidence type="ECO:0000256" key="7">
    <source>
        <dbReference type="ARBA" id="ARBA00022679"/>
    </source>
</evidence>
<feature type="compositionally biased region" description="Basic and acidic residues" evidence="10">
    <location>
        <begin position="462"/>
        <end position="475"/>
    </location>
</feature>
<dbReference type="Pfam" id="PF17767">
    <property type="entry name" value="NAPRTase_N"/>
    <property type="match status" value="1"/>
</dbReference>
<name>A0AAP5I2A6_9CYAN</name>
<dbReference type="InterPro" id="IPR007229">
    <property type="entry name" value="Nic_PRibTrfase-Fam"/>
</dbReference>
<evidence type="ECO:0000256" key="10">
    <source>
        <dbReference type="SAM" id="MobiDB-lite"/>
    </source>
</evidence>
<dbReference type="RefSeq" id="WP_208338202.1">
    <property type="nucleotide sequence ID" value="NZ_CAWQFN010000041.1"/>
</dbReference>
<dbReference type="Gene3D" id="3.20.140.10">
    <property type="entry name" value="nicotinate phosphoribosyltransferase"/>
    <property type="match status" value="2"/>
</dbReference>
<dbReference type="PANTHER" id="PTHR11098">
    <property type="entry name" value="NICOTINATE PHOSPHORIBOSYLTRANSFERASE"/>
    <property type="match status" value="1"/>
</dbReference>
<proteinExistence type="inferred from homology"/>
<evidence type="ECO:0000313" key="14">
    <source>
        <dbReference type="EMBL" id="MDR9893813.1"/>
    </source>
</evidence>
<dbReference type="GO" id="GO:0016757">
    <property type="term" value="F:glycosyltransferase activity"/>
    <property type="evidence" value="ECO:0007669"/>
    <property type="project" value="UniProtKB-KW"/>
</dbReference>
<accession>A0AAP5I2A6</accession>
<feature type="region of interest" description="Disordered" evidence="10">
    <location>
        <begin position="462"/>
        <end position="481"/>
    </location>
</feature>
<evidence type="ECO:0000256" key="2">
    <source>
        <dbReference type="ARBA" id="ARBA00010897"/>
    </source>
</evidence>
<dbReference type="PANTHER" id="PTHR11098:SF1">
    <property type="entry name" value="NICOTINATE PHOSPHORIBOSYLTRANSFERASE"/>
    <property type="match status" value="1"/>
</dbReference>
<dbReference type="Gene3D" id="3.20.20.70">
    <property type="entry name" value="Aldolase class I"/>
    <property type="match status" value="1"/>
</dbReference>
<feature type="domain" description="Nicotinate phosphoribosyltransferase N-terminal" evidence="12">
    <location>
        <begin position="34"/>
        <end position="161"/>
    </location>
</feature>
<evidence type="ECO:0000256" key="4">
    <source>
        <dbReference type="ARBA" id="ARBA00022553"/>
    </source>
</evidence>
<dbReference type="Pfam" id="PF04095">
    <property type="entry name" value="NAPRTase"/>
    <property type="match status" value="1"/>
</dbReference>
<dbReference type="InterPro" id="IPR041525">
    <property type="entry name" value="N/Namide_PRibTrfase"/>
</dbReference>
<comment type="caution">
    <text evidence="14">The sequence shown here is derived from an EMBL/GenBank/DDBJ whole genome shotgun (WGS) entry which is preliminary data.</text>
</comment>
<dbReference type="GO" id="GO:0004516">
    <property type="term" value="F:nicotinate phosphoribosyltransferase activity"/>
    <property type="evidence" value="ECO:0007669"/>
    <property type="project" value="UniProtKB-UniRule"/>
</dbReference>
<dbReference type="SUPFAM" id="SSF51690">
    <property type="entry name" value="Nicotinate/Quinolinate PRTase C-terminal domain-like"/>
    <property type="match status" value="1"/>
</dbReference>
<evidence type="ECO:0000259" key="13">
    <source>
        <dbReference type="Pfam" id="PF17956"/>
    </source>
</evidence>
<evidence type="ECO:0000256" key="3">
    <source>
        <dbReference type="ARBA" id="ARBA00013236"/>
    </source>
</evidence>
<dbReference type="GO" id="GO:0005829">
    <property type="term" value="C:cytosol"/>
    <property type="evidence" value="ECO:0007669"/>
    <property type="project" value="TreeGrafter"/>
</dbReference>
<dbReference type="EC" id="6.3.4.21" evidence="3 9"/>
<sequence length="481" mass="52571">MTTFPSLDFRYTNNQHPASFKNEELTLSAVDYSLLTDLYELTMAACYVGEGVETKQASFELFARHLPEGFGYLIAMGLAQALEYLERFRFSQAQIEALQATGIFAQATDRFWSVLAEGSFTGDVWAVPEGTAIFASEPLLRVEAPFWQAQLVETYLLNTLNYQTLIATRAARLRDVAGSQATVLEFGTRRAFSPQASLWAARAALAGGLDATSNVLAALQLGEKPSGTMAHALVMAWAAMEGSEDKAFTAFHRYFPNASLLIDTYDTVAAAKRLAEKVNSGEIELAGVRIDSGDLVSLSKQVRSLLPGVSIFASGDLDEWEIARLKAAGAEIDGYACGTKLVTGSPVNGVYKLVEIDGVPVMKQSTGKVTYPGGKQIFRSFEGGMLKKDRLGLATESFIGEQPLLQLFMKEGKRVKPPETLAQIRERTTATVASLPSQVRQLNNPVSVKVEISDELKELTQKTQQRNELHAEEQKQPTTNN</sequence>
<evidence type="ECO:0000259" key="11">
    <source>
        <dbReference type="Pfam" id="PF04095"/>
    </source>
</evidence>
<keyword evidence="7 9" id="KW-0808">Transferase</keyword>
<comment type="catalytic activity">
    <reaction evidence="8 9">
        <text>5-phospho-alpha-D-ribose 1-diphosphate + nicotinate + ATP + H2O = nicotinate beta-D-ribonucleotide + ADP + phosphate + diphosphate</text>
        <dbReference type="Rhea" id="RHEA:36163"/>
        <dbReference type="ChEBI" id="CHEBI:15377"/>
        <dbReference type="ChEBI" id="CHEBI:30616"/>
        <dbReference type="ChEBI" id="CHEBI:32544"/>
        <dbReference type="ChEBI" id="CHEBI:33019"/>
        <dbReference type="ChEBI" id="CHEBI:43474"/>
        <dbReference type="ChEBI" id="CHEBI:57502"/>
        <dbReference type="ChEBI" id="CHEBI:58017"/>
        <dbReference type="ChEBI" id="CHEBI:456216"/>
        <dbReference type="EC" id="6.3.4.21"/>
    </reaction>
</comment>
<evidence type="ECO:0000313" key="15">
    <source>
        <dbReference type="Proteomes" id="UP000667802"/>
    </source>
</evidence>
<keyword evidence="15" id="KW-1185">Reference proteome</keyword>
<gene>
    <name evidence="14" type="ORF">G7B40_004390</name>
</gene>
<dbReference type="InterPro" id="IPR041619">
    <property type="entry name" value="NAPRTase_C"/>
</dbReference>
<keyword evidence="14" id="KW-0328">Glycosyltransferase</keyword>
<evidence type="ECO:0000256" key="5">
    <source>
        <dbReference type="ARBA" id="ARBA00022598"/>
    </source>
</evidence>
<dbReference type="NCBIfam" id="NF006696">
    <property type="entry name" value="PRK09243.1-3"/>
    <property type="match status" value="1"/>
</dbReference>
<dbReference type="CDD" id="cd01570">
    <property type="entry name" value="NAPRTase_A"/>
    <property type="match status" value="1"/>
</dbReference>
<evidence type="ECO:0000256" key="9">
    <source>
        <dbReference type="RuleBase" id="RU365100"/>
    </source>
</evidence>
<comment type="function">
    <text evidence="9">Catalyzes the first step in the biosynthesis of NAD from nicotinic acid, the ATP-dependent synthesis of beta-nicotinate D-ribonucleotide from nicotinate and 5-phospho-D-ribose 1-phosphate.</text>
</comment>
<dbReference type="PIRSF" id="PIRSF000484">
    <property type="entry name" value="NAPRT"/>
    <property type="match status" value="1"/>
</dbReference>
<dbReference type="AlphaFoldDB" id="A0AAP5I2A6"/>
<feature type="domain" description="Nicotinate phosphoribosyltransferase C-terminal" evidence="13">
    <location>
        <begin position="402"/>
        <end position="459"/>
    </location>
</feature>
<keyword evidence="6 9" id="KW-0662">Pyridine nucleotide biosynthesis</keyword>
<evidence type="ECO:0000256" key="8">
    <source>
        <dbReference type="ARBA" id="ARBA00048668"/>
    </source>
</evidence>
<dbReference type="SUPFAM" id="SSF54675">
    <property type="entry name" value="Nicotinate/Quinolinate PRTase N-terminal domain-like"/>
    <property type="match status" value="1"/>
</dbReference>
<dbReference type="InterPro" id="IPR006405">
    <property type="entry name" value="Nic_PRibTrfase_pncB"/>
</dbReference>
<comment type="pathway">
    <text evidence="1 9">Cofactor biosynthesis; NAD(+) biosynthesis; nicotinate D-ribonucleotide from nicotinate: step 1/1.</text>
</comment>
<dbReference type="Pfam" id="PF17956">
    <property type="entry name" value="NAPRTase_C"/>
    <property type="match status" value="1"/>
</dbReference>
<comment type="similarity">
    <text evidence="2 9">Belongs to the NAPRTase family.</text>
</comment>
<feature type="domain" description="Nicotinate/nicotinamide phosphoribosyltransferase" evidence="11">
    <location>
        <begin position="183"/>
        <end position="300"/>
    </location>
</feature>
<dbReference type="InterPro" id="IPR013785">
    <property type="entry name" value="Aldolase_TIM"/>
</dbReference>
<evidence type="ECO:0000259" key="12">
    <source>
        <dbReference type="Pfam" id="PF17767"/>
    </source>
</evidence>
<dbReference type="Proteomes" id="UP000667802">
    <property type="component" value="Unassembled WGS sequence"/>
</dbReference>
<keyword evidence="4" id="KW-0597">Phosphoprotein</keyword>
<evidence type="ECO:0000256" key="6">
    <source>
        <dbReference type="ARBA" id="ARBA00022642"/>
    </source>
</evidence>
<dbReference type="InterPro" id="IPR040727">
    <property type="entry name" value="NAPRTase_N"/>
</dbReference>
<organism evidence="14 15">
    <name type="scientific">Aetokthonos hydrillicola Thurmond2011</name>
    <dbReference type="NCBI Taxonomy" id="2712845"/>
    <lineage>
        <taxon>Bacteria</taxon>
        <taxon>Bacillati</taxon>
        <taxon>Cyanobacteriota</taxon>
        <taxon>Cyanophyceae</taxon>
        <taxon>Nostocales</taxon>
        <taxon>Hapalosiphonaceae</taxon>
        <taxon>Aetokthonos</taxon>
    </lineage>
</organism>
<dbReference type="EMBL" id="JAALHA020000001">
    <property type="protein sequence ID" value="MDR9893813.1"/>
    <property type="molecule type" value="Genomic_DNA"/>
</dbReference>
<dbReference type="InterPro" id="IPR036068">
    <property type="entry name" value="Nicotinate_pribotase-like_C"/>
</dbReference>
<dbReference type="NCBIfam" id="NF009131">
    <property type="entry name" value="PRK12484.1"/>
    <property type="match status" value="1"/>
</dbReference>
<protein>
    <recommendedName>
        <fullName evidence="3 9">Nicotinate phosphoribosyltransferase</fullName>
        <ecNumber evidence="3 9">6.3.4.21</ecNumber>
    </recommendedName>
</protein>